<organism evidence="1 2">
    <name type="scientific">Paramagnetospirillum marisnigri</name>
    <dbReference type="NCBI Taxonomy" id="1285242"/>
    <lineage>
        <taxon>Bacteria</taxon>
        <taxon>Pseudomonadati</taxon>
        <taxon>Pseudomonadota</taxon>
        <taxon>Alphaproteobacteria</taxon>
        <taxon>Rhodospirillales</taxon>
        <taxon>Magnetospirillaceae</taxon>
        <taxon>Paramagnetospirillum</taxon>
    </lineage>
</organism>
<accession>A0A178M781</accession>
<evidence type="ECO:0000313" key="2">
    <source>
        <dbReference type="Proteomes" id="UP000078428"/>
    </source>
</evidence>
<dbReference type="STRING" id="1285242.A6A04_08585"/>
<comment type="caution">
    <text evidence="1">The sequence shown here is derived from an EMBL/GenBank/DDBJ whole genome shotgun (WGS) entry which is preliminary data.</text>
</comment>
<dbReference type="Gene3D" id="1.10.600.10">
    <property type="entry name" value="Farnesyl Diphosphate Synthase"/>
    <property type="match status" value="1"/>
</dbReference>
<dbReference type="SUPFAM" id="SSF48576">
    <property type="entry name" value="Terpenoid synthases"/>
    <property type="match status" value="1"/>
</dbReference>
<keyword evidence="2" id="KW-1185">Reference proteome</keyword>
<name>A0A178M781_9PROT</name>
<gene>
    <name evidence="1" type="ORF">A6A04_08585</name>
</gene>
<dbReference type="AlphaFoldDB" id="A0A178M781"/>
<protein>
    <submittedName>
        <fullName evidence="1">Phytoene/squalene synthetase</fullName>
    </submittedName>
</protein>
<dbReference type="InterPro" id="IPR008949">
    <property type="entry name" value="Isoprenoid_synthase_dom_sf"/>
</dbReference>
<sequence>MTLYAFNLEIARVRESVREPMAGMIRLQWWREMLATVDEDGDADRHPVAAPLLDLVRAHALPLELFEALLASRERDLDPDGPADLEAAETYAADSSGALSQLAMLALGVGEEEALRAARHVGIAWALLGQARAVGFHLSIGRLTLPEALLRLAGSSGGAVMSGQAPRAAITQAVRAMAQLADGHLKKARRLRVPRAGLAAVLPAVLADGHLSALRSCGWDPFHPKLALARHRPLALAFSHWRGRF</sequence>
<proteinExistence type="predicted"/>
<dbReference type="InterPro" id="IPR002060">
    <property type="entry name" value="Squ/phyt_synthse"/>
</dbReference>
<dbReference type="Pfam" id="PF00494">
    <property type="entry name" value="SQS_PSY"/>
    <property type="match status" value="1"/>
</dbReference>
<evidence type="ECO:0000313" key="1">
    <source>
        <dbReference type="EMBL" id="OAN44077.1"/>
    </source>
</evidence>
<reference evidence="1 2" key="1">
    <citation type="submission" date="2016-04" db="EMBL/GenBank/DDBJ databases">
        <title>Draft genome sequence of freshwater magnetotactic bacteria Magnetospirillum marisnigri SP-1 and Magnetospirillum moscoviense BB-1.</title>
        <authorList>
            <person name="Koziaeva V."/>
            <person name="Dziuba M.V."/>
            <person name="Ivanov T.M."/>
            <person name="Kuznetsov B."/>
            <person name="Grouzdev D.S."/>
        </authorList>
    </citation>
    <scope>NUCLEOTIDE SEQUENCE [LARGE SCALE GENOMIC DNA]</scope>
    <source>
        <strain evidence="1 2">SP-1</strain>
    </source>
</reference>
<dbReference type="EMBL" id="LWQT01000120">
    <property type="protein sequence ID" value="OAN44077.1"/>
    <property type="molecule type" value="Genomic_DNA"/>
</dbReference>
<dbReference type="Proteomes" id="UP000078428">
    <property type="component" value="Unassembled WGS sequence"/>
</dbReference>